<evidence type="ECO:0000256" key="2">
    <source>
        <dbReference type="ARBA" id="ARBA00022679"/>
    </source>
</evidence>
<evidence type="ECO:0000313" key="9">
    <source>
        <dbReference type="EnsemblMetazoa" id="G32264.1:cds"/>
    </source>
</evidence>
<dbReference type="InterPro" id="IPR043129">
    <property type="entry name" value="ATPase_NBD"/>
</dbReference>
<proteinExistence type="inferred from homology"/>
<sequence length="411" mass="44804">MMHLSHYSYSVNRAIWKITRNFHKTCQHLSKSKVVLGIETSCDDTGAAVVNTEGQILGEALNSQTKIHVEHGGINPSTAKSLHIEQIKNVVTTALQRAGTTLQDLDAIAVTTEPGLAPCLGIGLGYAKELVAESGLPMIPIHHMQAHALTARLLEHIEFPFLVLLISGGHSILTVAQDVDRFLLIGRGLDTSPGDCLEKVARCLNLKSLPECQNLSGGAAIEMLAKGGDPKRFAFNAAQNRVPSCDFSFSGVRTQAETHIQKEREQEGISGESVISTVEDLCASLQYAITFQICRRLQRAFSYCELQGLLPENSTLVVSGGVASNQYIRQCLQQVCQMNSARLVCPPPKLCTDNGVMIAWNGIEKLRIGRGISSDPQSENYSPRSPIGEDVTEELFRLGLKIPRLKLEIQP</sequence>
<dbReference type="GO" id="GO:0061711">
    <property type="term" value="F:tRNA N(6)-L-threonylcarbamoyladenine synthase activity"/>
    <property type="evidence" value="ECO:0007669"/>
    <property type="project" value="UniProtKB-EC"/>
</dbReference>
<name>A0A8W8MDH4_MAGGI</name>
<keyword evidence="7" id="KW-0496">Mitochondrion</keyword>
<dbReference type="CDD" id="cd24134">
    <property type="entry name" value="ASKHA_NBD_OSGEPL1_QRI7_euk"/>
    <property type="match status" value="1"/>
</dbReference>
<dbReference type="EnsemblMetazoa" id="G32264.1">
    <property type="protein sequence ID" value="G32264.1:cds"/>
    <property type="gene ID" value="G32264"/>
</dbReference>
<dbReference type="NCBIfam" id="TIGR03723">
    <property type="entry name" value="T6A_TsaD_YgjD"/>
    <property type="match status" value="1"/>
</dbReference>
<dbReference type="PANTHER" id="PTHR11735:SF6">
    <property type="entry name" value="TRNA N6-ADENOSINE THREONYLCARBAMOYLTRANSFERASE, MITOCHONDRIAL"/>
    <property type="match status" value="1"/>
</dbReference>
<evidence type="ECO:0000256" key="4">
    <source>
        <dbReference type="ARBA" id="ARBA00022723"/>
    </source>
</evidence>
<organism evidence="9 10">
    <name type="scientific">Magallana gigas</name>
    <name type="common">Pacific oyster</name>
    <name type="synonym">Crassostrea gigas</name>
    <dbReference type="NCBI Taxonomy" id="29159"/>
    <lineage>
        <taxon>Eukaryota</taxon>
        <taxon>Metazoa</taxon>
        <taxon>Spiralia</taxon>
        <taxon>Lophotrochozoa</taxon>
        <taxon>Mollusca</taxon>
        <taxon>Bivalvia</taxon>
        <taxon>Autobranchia</taxon>
        <taxon>Pteriomorphia</taxon>
        <taxon>Ostreida</taxon>
        <taxon>Ostreoidea</taxon>
        <taxon>Ostreidae</taxon>
        <taxon>Magallana</taxon>
    </lineage>
</organism>
<comment type="function">
    <text evidence="7">Required for the formation of a threonylcarbamoyl group on adenosine at position 37 (t(6)A37) in mitochondrial tRNAs that read codons beginning with adenine. Probably involved in the transfer of the threonylcarbamoyl moiety of threonylcarbamoyl-AMP (TC-AMP) to the N6 group of A37. Involved in mitochondrial genome maintenance.</text>
</comment>
<protein>
    <recommendedName>
        <fullName evidence="1">N(6)-L-threonylcarbamoyladenine synthase</fullName>
        <ecNumber evidence="1">2.3.1.234</ecNumber>
    </recommendedName>
</protein>
<dbReference type="GO" id="GO:0002949">
    <property type="term" value="P:tRNA threonylcarbamoyladenosine modification"/>
    <property type="evidence" value="ECO:0007669"/>
    <property type="project" value="UniProtKB-UniRule"/>
</dbReference>
<comment type="subunit">
    <text evidence="7">Homodimer.</text>
</comment>
<comment type="similarity">
    <text evidence="7">Belongs to the KAE1 / TsaD family.</text>
</comment>
<evidence type="ECO:0000259" key="8">
    <source>
        <dbReference type="Pfam" id="PF00814"/>
    </source>
</evidence>
<dbReference type="EC" id="2.3.1.234" evidence="1"/>
<evidence type="ECO:0000256" key="7">
    <source>
        <dbReference type="HAMAP-Rule" id="MF_03179"/>
    </source>
</evidence>
<keyword evidence="10" id="KW-1185">Reference proteome</keyword>
<evidence type="ECO:0000256" key="1">
    <source>
        <dbReference type="ARBA" id="ARBA00012156"/>
    </source>
</evidence>
<accession>A0A8W8MDH4</accession>
<keyword evidence="3 7" id="KW-0819">tRNA processing</keyword>
<evidence type="ECO:0000256" key="3">
    <source>
        <dbReference type="ARBA" id="ARBA00022694"/>
    </source>
</evidence>
<dbReference type="InterPro" id="IPR000905">
    <property type="entry name" value="Gcp-like_dom"/>
</dbReference>
<dbReference type="AlphaFoldDB" id="A0A8W8MDH4"/>
<dbReference type="GO" id="GO:0005739">
    <property type="term" value="C:mitochondrion"/>
    <property type="evidence" value="ECO:0007669"/>
    <property type="project" value="UniProtKB-SubCell"/>
</dbReference>
<dbReference type="PRINTS" id="PR00789">
    <property type="entry name" value="OSIALOPTASE"/>
</dbReference>
<dbReference type="SUPFAM" id="SSF53067">
    <property type="entry name" value="Actin-like ATPase domain"/>
    <property type="match status" value="1"/>
</dbReference>
<dbReference type="GO" id="GO:0046872">
    <property type="term" value="F:metal ion binding"/>
    <property type="evidence" value="ECO:0007669"/>
    <property type="project" value="UniProtKB-KW"/>
</dbReference>
<comment type="subcellular location">
    <subcellularLocation>
        <location evidence="7">Mitochondrion</location>
    </subcellularLocation>
</comment>
<dbReference type="PANTHER" id="PTHR11735">
    <property type="entry name" value="TRNA N6-ADENOSINE THREONYLCARBAMOYLTRANSFERASE"/>
    <property type="match status" value="1"/>
</dbReference>
<dbReference type="Pfam" id="PF00814">
    <property type="entry name" value="TsaD"/>
    <property type="match status" value="1"/>
</dbReference>
<evidence type="ECO:0000256" key="5">
    <source>
        <dbReference type="ARBA" id="ARBA00023315"/>
    </source>
</evidence>
<reference evidence="9" key="1">
    <citation type="submission" date="2022-08" db="UniProtKB">
        <authorList>
            <consortium name="EnsemblMetazoa"/>
        </authorList>
    </citation>
    <scope>IDENTIFICATION</scope>
    <source>
        <strain evidence="9">05x7-T-G4-1.051#20</strain>
    </source>
</reference>
<feature type="domain" description="Gcp-like" evidence="8">
    <location>
        <begin position="55"/>
        <end position="360"/>
    </location>
</feature>
<dbReference type="Gene3D" id="3.30.420.40">
    <property type="match status" value="2"/>
</dbReference>
<comment type="cofactor">
    <cofactor evidence="7">
        <name>a divalent metal cation</name>
        <dbReference type="ChEBI" id="CHEBI:60240"/>
    </cofactor>
    <text evidence="7">Binds 1 divalent metal cation per subunit.</text>
</comment>
<evidence type="ECO:0000313" key="10">
    <source>
        <dbReference type="Proteomes" id="UP000005408"/>
    </source>
</evidence>
<dbReference type="Proteomes" id="UP000005408">
    <property type="component" value="Unassembled WGS sequence"/>
</dbReference>
<dbReference type="InterPro" id="IPR017861">
    <property type="entry name" value="KAE1/TsaD"/>
</dbReference>
<keyword evidence="2 7" id="KW-0808">Transferase</keyword>
<comment type="catalytic activity">
    <reaction evidence="6 7">
        <text>L-threonylcarbamoyladenylate + adenosine(37) in tRNA = N(6)-L-threonylcarbamoyladenosine(37) in tRNA + AMP + H(+)</text>
        <dbReference type="Rhea" id="RHEA:37059"/>
        <dbReference type="Rhea" id="RHEA-COMP:10162"/>
        <dbReference type="Rhea" id="RHEA-COMP:10163"/>
        <dbReference type="ChEBI" id="CHEBI:15378"/>
        <dbReference type="ChEBI" id="CHEBI:73682"/>
        <dbReference type="ChEBI" id="CHEBI:74411"/>
        <dbReference type="ChEBI" id="CHEBI:74418"/>
        <dbReference type="ChEBI" id="CHEBI:456215"/>
        <dbReference type="EC" id="2.3.1.234"/>
    </reaction>
</comment>
<dbReference type="FunFam" id="3.30.420.40:FF:000012">
    <property type="entry name" value="tRNA N6-adenosine threonylcarbamoyltransferase"/>
    <property type="match status" value="1"/>
</dbReference>
<keyword evidence="5 7" id="KW-0012">Acyltransferase</keyword>
<evidence type="ECO:0000256" key="6">
    <source>
        <dbReference type="ARBA" id="ARBA00048117"/>
    </source>
</evidence>
<dbReference type="HAMAP" id="MF_01445">
    <property type="entry name" value="TsaD"/>
    <property type="match status" value="1"/>
</dbReference>
<dbReference type="InterPro" id="IPR022450">
    <property type="entry name" value="TsaD"/>
</dbReference>
<dbReference type="NCBIfam" id="TIGR00329">
    <property type="entry name" value="gcp_kae1"/>
    <property type="match status" value="1"/>
</dbReference>
<keyword evidence="4 7" id="KW-0479">Metal-binding</keyword>